<dbReference type="EMBL" id="JAEPRC010000075">
    <property type="protein sequence ID" value="KAG2210786.1"/>
    <property type="molecule type" value="Genomic_DNA"/>
</dbReference>
<organism evidence="2 3">
    <name type="scientific">Mucor plumbeus</name>
    <dbReference type="NCBI Taxonomy" id="97098"/>
    <lineage>
        <taxon>Eukaryota</taxon>
        <taxon>Fungi</taxon>
        <taxon>Fungi incertae sedis</taxon>
        <taxon>Mucoromycota</taxon>
        <taxon>Mucoromycotina</taxon>
        <taxon>Mucoromycetes</taxon>
        <taxon>Mucorales</taxon>
        <taxon>Mucorineae</taxon>
        <taxon>Mucoraceae</taxon>
        <taxon>Mucor</taxon>
    </lineage>
</organism>
<proteinExistence type="predicted"/>
<feature type="compositionally biased region" description="Polar residues" evidence="1">
    <location>
        <begin position="60"/>
        <end position="77"/>
    </location>
</feature>
<keyword evidence="3" id="KW-1185">Reference proteome</keyword>
<sequence>MVKNNNITASTTSSLKIILKLNTINADNSVKVQKPLSPKLKEKKKASSKKRKTKCKMQSNQNDQNYVINDNSATKSSCLPEPSKSVHWTSERIESTKLILRTVILTN</sequence>
<accession>A0A8H7V5E0</accession>
<protein>
    <submittedName>
        <fullName evidence="2">Uncharacterized protein</fullName>
    </submittedName>
</protein>
<evidence type="ECO:0000256" key="1">
    <source>
        <dbReference type="SAM" id="MobiDB-lite"/>
    </source>
</evidence>
<reference evidence="2" key="1">
    <citation type="submission" date="2020-12" db="EMBL/GenBank/DDBJ databases">
        <title>Metabolic potential, ecology and presence of endohyphal bacteria is reflected in genomic diversity of Mucoromycotina.</title>
        <authorList>
            <person name="Muszewska A."/>
            <person name="Okrasinska A."/>
            <person name="Steczkiewicz K."/>
            <person name="Drgas O."/>
            <person name="Orlowska M."/>
            <person name="Perlinska-Lenart U."/>
            <person name="Aleksandrzak-Piekarczyk T."/>
            <person name="Szatraj K."/>
            <person name="Zielenkiewicz U."/>
            <person name="Pilsyk S."/>
            <person name="Malc E."/>
            <person name="Mieczkowski P."/>
            <person name="Kruszewska J.S."/>
            <person name="Biernat P."/>
            <person name="Pawlowska J."/>
        </authorList>
    </citation>
    <scope>NUCLEOTIDE SEQUENCE</scope>
    <source>
        <strain evidence="2">CBS 226.32</strain>
    </source>
</reference>
<dbReference type="OrthoDB" id="2289084at2759"/>
<gene>
    <name evidence="2" type="ORF">INT46_006856</name>
</gene>
<evidence type="ECO:0000313" key="3">
    <source>
        <dbReference type="Proteomes" id="UP000650833"/>
    </source>
</evidence>
<feature type="region of interest" description="Disordered" evidence="1">
    <location>
        <begin position="32"/>
        <end position="85"/>
    </location>
</feature>
<dbReference type="AlphaFoldDB" id="A0A8H7V5E0"/>
<name>A0A8H7V5E0_9FUNG</name>
<feature type="compositionally biased region" description="Basic residues" evidence="1">
    <location>
        <begin position="41"/>
        <end position="55"/>
    </location>
</feature>
<evidence type="ECO:0000313" key="2">
    <source>
        <dbReference type="EMBL" id="KAG2210786.1"/>
    </source>
</evidence>
<comment type="caution">
    <text evidence="2">The sequence shown here is derived from an EMBL/GenBank/DDBJ whole genome shotgun (WGS) entry which is preliminary data.</text>
</comment>
<dbReference type="Proteomes" id="UP000650833">
    <property type="component" value="Unassembled WGS sequence"/>
</dbReference>